<dbReference type="CDD" id="cd17393">
    <property type="entry name" value="MFS_MosC_like"/>
    <property type="match status" value="1"/>
</dbReference>
<sequence length="409" mass="42568">MATAPTPSLDARRARGAVAALFWLNGATIASLVPRYPLIRDNLDLSNTFFGLAIALGPLGGLVAGLFTSRVMRASTSARVATWAQVGQVLLFCAVLNSPTAWAFAAAIVLMSATDVYTDIAMNAHGMRVQQLYGRSINNSFHAWWSLGAVGGGLLGSFFAGIHLSLAKHALVSAVIMLTINLGLRRFLLTGPDPEVTEDAPAGKVRIPRNLLLHLVALGLVGAFAASIEDSGFTWSAIYLREGLDASPGLAGLGVVFLVGAQTVGRFTGDRLVDRLGDRGAARLGCGVATVGMALALAFPSVPLTLFGFACAGWGVATIVPAVYYTAHHMPGLPSGAGLTIVNWLLRLAFFVGPPLVGRLSDVVNFRVALLVMPLATAAVVALSGALAAHRDTTQDVPDPQPISPSLGQ</sequence>
<dbReference type="AlphaFoldDB" id="A0A1R4KA92"/>
<dbReference type="EMBL" id="FUKQ01000047">
    <property type="protein sequence ID" value="SJN41052.1"/>
    <property type="molecule type" value="Genomic_DNA"/>
</dbReference>
<dbReference type="Gene3D" id="1.20.1250.20">
    <property type="entry name" value="MFS general substrate transporter like domains"/>
    <property type="match status" value="1"/>
</dbReference>
<dbReference type="PANTHER" id="PTHR23514">
    <property type="entry name" value="BYPASS OF STOP CODON PROTEIN 6"/>
    <property type="match status" value="1"/>
</dbReference>
<dbReference type="Proteomes" id="UP000188342">
    <property type="component" value="Unassembled WGS sequence"/>
</dbReference>
<organism evidence="6 7">
    <name type="scientific">Luteococcus japonicus LSP_Lj1</name>
    <dbReference type="NCBI Taxonomy" id="1255658"/>
    <lineage>
        <taxon>Bacteria</taxon>
        <taxon>Bacillati</taxon>
        <taxon>Actinomycetota</taxon>
        <taxon>Actinomycetes</taxon>
        <taxon>Propionibacteriales</taxon>
        <taxon>Propionibacteriaceae</taxon>
        <taxon>Luteococcus</taxon>
    </lineage>
</organism>
<evidence type="ECO:0000256" key="4">
    <source>
        <dbReference type="ARBA" id="ARBA00023136"/>
    </source>
</evidence>
<evidence type="ECO:0000313" key="7">
    <source>
        <dbReference type="Proteomes" id="UP000188342"/>
    </source>
</evidence>
<feature type="transmembrane region" description="Helical" evidence="5">
    <location>
        <begin position="368"/>
        <end position="389"/>
    </location>
</feature>
<evidence type="ECO:0000256" key="3">
    <source>
        <dbReference type="ARBA" id="ARBA00022989"/>
    </source>
</evidence>
<dbReference type="Pfam" id="PF07690">
    <property type="entry name" value="MFS_1"/>
    <property type="match status" value="1"/>
</dbReference>
<dbReference type="RefSeq" id="WP_094765468.1">
    <property type="nucleotide sequence ID" value="NZ_FUKQ01000047.1"/>
</dbReference>
<feature type="transmembrane region" description="Helical" evidence="5">
    <location>
        <begin position="143"/>
        <end position="164"/>
    </location>
</feature>
<feature type="transmembrane region" description="Helical" evidence="5">
    <location>
        <begin position="210"/>
        <end position="228"/>
    </location>
</feature>
<keyword evidence="7" id="KW-1185">Reference proteome</keyword>
<comment type="subcellular location">
    <subcellularLocation>
        <location evidence="1">Membrane</location>
        <topology evidence="1">Multi-pass membrane protein</topology>
    </subcellularLocation>
</comment>
<dbReference type="PANTHER" id="PTHR23514:SF13">
    <property type="entry name" value="INNER MEMBRANE PROTEIN YBJJ"/>
    <property type="match status" value="1"/>
</dbReference>
<dbReference type="GO" id="GO:0022857">
    <property type="term" value="F:transmembrane transporter activity"/>
    <property type="evidence" value="ECO:0007669"/>
    <property type="project" value="InterPro"/>
</dbReference>
<dbReference type="OrthoDB" id="151222at2"/>
<keyword evidence="2 5" id="KW-0812">Transmembrane</keyword>
<dbReference type="InterPro" id="IPR036259">
    <property type="entry name" value="MFS_trans_sf"/>
</dbReference>
<feature type="transmembrane region" description="Helical" evidence="5">
    <location>
        <begin position="16"/>
        <end position="36"/>
    </location>
</feature>
<feature type="transmembrane region" description="Helical" evidence="5">
    <location>
        <begin position="337"/>
        <end position="356"/>
    </location>
</feature>
<feature type="transmembrane region" description="Helical" evidence="5">
    <location>
        <begin position="248"/>
        <end position="268"/>
    </location>
</feature>
<proteinExistence type="predicted"/>
<evidence type="ECO:0000313" key="6">
    <source>
        <dbReference type="EMBL" id="SJN41052.1"/>
    </source>
</evidence>
<protein>
    <submittedName>
        <fullName evidence="6">Major facilitator family transporter</fullName>
    </submittedName>
</protein>
<dbReference type="InterPro" id="IPR011701">
    <property type="entry name" value="MFS"/>
</dbReference>
<feature type="transmembrane region" description="Helical" evidence="5">
    <location>
        <begin position="280"/>
        <end position="299"/>
    </location>
</feature>
<name>A0A1R4KA92_9ACTN</name>
<evidence type="ECO:0000256" key="1">
    <source>
        <dbReference type="ARBA" id="ARBA00004141"/>
    </source>
</evidence>
<dbReference type="InterPro" id="IPR051788">
    <property type="entry name" value="MFS_Transporter"/>
</dbReference>
<feature type="transmembrane region" description="Helical" evidence="5">
    <location>
        <begin position="305"/>
        <end position="325"/>
    </location>
</feature>
<keyword evidence="4 5" id="KW-0472">Membrane</keyword>
<accession>A0A1R4KA92</accession>
<keyword evidence="3 5" id="KW-1133">Transmembrane helix</keyword>
<feature type="transmembrane region" description="Helical" evidence="5">
    <location>
        <begin position="48"/>
        <end position="68"/>
    </location>
</feature>
<dbReference type="GO" id="GO:0016020">
    <property type="term" value="C:membrane"/>
    <property type="evidence" value="ECO:0007669"/>
    <property type="project" value="UniProtKB-SubCell"/>
</dbReference>
<reference evidence="6 7" key="1">
    <citation type="submission" date="2017-02" db="EMBL/GenBank/DDBJ databases">
        <authorList>
            <person name="Peterson S.W."/>
        </authorList>
    </citation>
    <scope>NUCLEOTIDE SEQUENCE [LARGE SCALE GENOMIC DNA]</scope>
    <source>
        <strain evidence="6 7">LSP_Lj1</strain>
    </source>
</reference>
<evidence type="ECO:0000256" key="2">
    <source>
        <dbReference type="ARBA" id="ARBA00022692"/>
    </source>
</evidence>
<gene>
    <name evidence="6" type="ORF">FM114_12460</name>
</gene>
<dbReference type="SUPFAM" id="SSF103473">
    <property type="entry name" value="MFS general substrate transporter"/>
    <property type="match status" value="1"/>
</dbReference>
<dbReference type="STRING" id="1255658.FM114_12460"/>
<evidence type="ECO:0000256" key="5">
    <source>
        <dbReference type="SAM" id="Phobius"/>
    </source>
</evidence>